<organism evidence="7 8">
    <name type="scientific">Fopius arisanus</name>
    <dbReference type="NCBI Taxonomy" id="64838"/>
    <lineage>
        <taxon>Eukaryota</taxon>
        <taxon>Metazoa</taxon>
        <taxon>Ecdysozoa</taxon>
        <taxon>Arthropoda</taxon>
        <taxon>Hexapoda</taxon>
        <taxon>Insecta</taxon>
        <taxon>Pterygota</taxon>
        <taxon>Neoptera</taxon>
        <taxon>Endopterygota</taxon>
        <taxon>Hymenoptera</taxon>
        <taxon>Apocrita</taxon>
        <taxon>Ichneumonoidea</taxon>
        <taxon>Braconidae</taxon>
        <taxon>Opiinae</taxon>
        <taxon>Fopius</taxon>
    </lineage>
</organism>
<dbReference type="KEGG" id="fas:105263893"/>
<name>A0A9R1SX03_9HYME</name>
<evidence type="ECO:0000256" key="4">
    <source>
        <dbReference type="ARBA" id="ARBA00023136"/>
    </source>
</evidence>
<comment type="subcellular location">
    <subcellularLocation>
        <location evidence="6">Nucleus outer membrane</location>
        <topology evidence="6">Single-pass membrane protein</topology>
    </subcellularLocation>
</comment>
<reference evidence="8" key="1">
    <citation type="submission" date="2025-08" db="UniProtKB">
        <authorList>
            <consortium name="RefSeq"/>
        </authorList>
    </citation>
    <scope>IDENTIFICATION</scope>
    <source>
        <strain evidence="8">USDA-PBARC FA_bdor</strain>
        <tissue evidence="8">Whole organism</tissue>
    </source>
</reference>
<dbReference type="InterPro" id="IPR029058">
    <property type="entry name" value="AB_hydrolase_fold"/>
</dbReference>
<dbReference type="SUPFAM" id="SSF53474">
    <property type="entry name" value="alpha/beta-Hydrolases"/>
    <property type="match status" value="1"/>
</dbReference>
<dbReference type="Pfam" id="PF05705">
    <property type="entry name" value="DUF829"/>
    <property type="match status" value="1"/>
</dbReference>
<evidence type="ECO:0000256" key="6">
    <source>
        <dbReference type="ARBA" id="ARBA00034303"/>
    </source>
</evidence>
<accession>A0A9R1SX03</accession>
<evidence type="ECO:0000256" key="5">
    <source>
        <dbReference type="ARBA" id="ARBA00023242"/>
    </source>
</evidence>
<keyword evidence="3" id="KW-1133">Transmembrane helix</keyword>
<dbReference type="AlphaFoldDB" id="A0A9R1SX03"/>
<dbReference type="PANTHER" id="PTHR12265">
    <property type="entry name" value="TRANSMEMBRANE PROTEIN 53"/>
    <property type="match status" value="1"/>
</dbReference>
<dbReference type="GO" id="GO:0005640">
    <property type="term" value="C:nuclear outer membrane"/>
    <property type="evidence" value="ECO:0007669"/>
    <property type="project" value="UniProtKB-SubCell"/>
</dbReference>
<dbReference type="PANTHER" id="PTHR12265:SF30">
    <property type="entry name" value="TRANSMEMBRANE PROTEIN 53"/>
    <property type="match status" value="1"/>
</dbReference>
<gene>
    <name evidence="8" type="primary">LOC105263893</name>
</gene>
<keyword evidence="4" id="KW-0472">Membrane</keyword>
<protein>
    <submittedName>
        <fullName evidence="8">Transmembrane protein 53 isoform X1</fullName>
    </submittedName>
</protein>
<keyword evidence="2 8" id="KW-0812">Transmembrane</keyword>
<sequence>MRPANFHRSHVQIDKPHALDAVKRQSIDVLAYVCRRSLLNENGEWRTLRRRPGVCFPVEITEAFGVDAPGAGGNLGNSQHKAGVDLSGLEELNCPLTPGTMADKIDLDLHLMFPSMPPVSDQQRDEFVFVYEDDKRPVVILLGWAGCQDKYLAKYSAIYEERSCITLRCIAPVEWLLWRRDKILIIGRQLLQVILDRSLDQHPIFFHIFSNGGAILYQQISVAMQGMGNPINVKGVIFDSSPGERRVSSLFRAVSAIVGGHPVTNLPMSLFITIFLSVFWLYEIITRAWGRGHTIPTSPFELTEEPHSWPQLFLYSNADTLIPAIDVEKFGSRRAERGVRVQLVLFTDAPHVKLYAVYPDVYVNTVCTFIHECIMNKENQLNSQDSMEDEEGIQLKFQDTISGLTKRIVMPQETTQSPLDK</sequence>
<proteinExistence type="inferred from homology"/>
<evidence type="ECO:0000256" key="1">
    <source>
        <dbReference type="ARBA" id="ARBA00007387"/>
    </source>
</evidence>
<dbReference type="OrthoDB" id="77878at2759"/>
<dbReference type="GeneID" id="105263893"/>
<evidence type="ECO:0000256" key="3">
    <source>
        <dbReference type="ARBA" id="ARBA00022989"/>
    </source>
</evidence>
<dbReference type="RefSeq" id="XP_011298687.1">
    <property type="nucleotide sequence ID" value="XM_011300385.1"/>
</dbReference>
<dbReference type="Proteomes" id="UP000694866">
    <property type="component" value="Unplaced"/>
</dbReference>
<dbReference type="InterPro" id="IPR008547">
    <property type="entry name" value="DUF829_TMEM53"/>
</dbReference>
<comment type="similarity">
    <text evidence="1">Belongs to the TMEM53 family.</text>
</comment>
<keyword evidence="7" id="KW-1185">Reference proteome</keyword>
<keyword evidence="5" id="KW-0539">Nucleus</keyword>
<evidence type="ECO:0000256" key="2">
    <source>
        <dbReference type="ARBA" id="ARBA00022692"/>
    </source>
</evidence>
<evidence type="ECO:0000313" key="7">
    <source>
        <dbReference type="Proteomes" id="UP000694866"/>
    </source>
</evidence>
<evidence type="ECO:0000313" key="8">
    <source>
        <dbReference type="RefSeq" id="XP_011298687.1"/>
    </source>
</evidence>